<evidence type="ECO:0000256" key="6">
    <source>
        <dbReference type="ARBA" id="ARBA00023242"/>
    </source>
</evidence>
<dbReference type="SUPFAM" id="SSF50978">
    <property type="entry name" value="WD40 repeat-like"/>
    <property type="match status" value="1"/>
</dbReference>
<dbReference type="InterPro" id="IPR036322">
    <property type="entry name" value="WD40_repeat_dom_sf"/>
</dbReference>
<name>A0A2R6S5Q0_9APHY</name>
<dbReference type="PANTHER" id="PTHR19879:SF1">
    <property type="entry name" value="CANNONBALL-RELATED"/>
    <property type="match status" value="1"/>
</dbReference>
<dbReference type="Pfam" id="PF04494">
    <property type="entry name" value="TFIID_NTD2"/>
    <property type="match status" value="1"/>
</dbReference>
<dbReference type="PROSITE" id="PS50082">
    <property type="entry name" value="WD_REPEATS_2"/>
    <property type="match status" value="6"/>
</dbReference>
<evidence type="ECO:0000256" key="7">
    <source>
        <dbReference type="PROSITE-ProRule" id="PRU00221"/>
    </source>
</evidence>
<dbReference type="Gene3D" id="1.25.40.500">
    <property type="entry name" value="TFIID subunit TAF5, NTD2 domain"/>
    <property type="match status" value="1"/>
</dbReference>
<comment type="subcellular location">
    <subcellularLocation>
        <location evidence="1">Nucleus</location>
    </subcellularLocation>
</comment>
<dbReference type="STRING" id="98765.A0A2R6S5Q0"/>
<protein>
    <recommendedName>
        <fullName evidence="9">TFIID subunit TAF5 NTD2 domain-containing protein</fullName>
    </recommendedName>
</protein>
<dbReference type="GO" id="GO:0005669">
    <property type="term" value="C:transcription factor TFIID complex"/>
    <property type="evidence" value="ECO:0007669"/>
    <property type="project" value="TreeGrafter"/>
</dbReference>
<dbReference type="Pfam" id="PF00400">
    <property type="entry name" value="WD40"/>
    <property type="match status" value="6"/>
</dbReference>
<dbReference type="InterPro" id="IPR015943">
    <property type="entry name" value="WD40/YVTN_repeat-like_dom_sf"/>
</dbReference>
<feature type="compositionally biased region" description="Low complexity" evidence="8">
    <location>
        <begin position="1"/>
        <end position="24"/>
    </location>
</feature>
<organism evidence="10 11">
    <name type="scientific">Hermanssonia centrifuga</name>
    <dbReference type="NCBI Taxonomy" id="98765"/>
    <lineage>
        <taxon>Eukaryota</taxon>
        <taxon>Fungi</taxon>
        <taxon>Dikarya</taxon>
        <taxon>Basidiomycota</taxon>
        <taxon>Agaricomycotina</taxon>
        <taxon>Agaricomycetes</taxon>
        <taxon>Polyporales</taxon>
        <taxon>Meruliaceae</taxon>
        <taxon>Hermanssonia</taxon>
    </lineage>
</organism>
<dbReference type="SMART" id="SM00320">
    <property type="entry name" value="WD40"/>
    <property type="match status" value="7"/>
</dbReference>
<evidence type="ECO:0000256" key="3">
    <source>
        <dbReference type="ARBA" id="ARBA00022737"/>
    </source>
</evidence>
<dbReference type="Proteomes" id="UP000186601">
    <property type="component" value="Unassembled WGS sequence"/>
</dbReference>
<evidence type="ECO:0000256" key="8">
    <source>
        <dbReference type="SAM" id="MobiDB-lite"/>
    </source>
</evidence>
<feature type="repeat" description="WD" evidence="7">
    <location>
        <begin position="604"/>
        <end position="645"/>
    </location>
</feature>
<evidence type="ECO:0000256" key="2">
    <source>
        <dbReference type="ARBA" id="ARBA00022574"/>
    </source>
</evidence>
<feature type="repeat" description="WD" evidence="7">
    <location>
        <begin position="562"/>
        <end position="603"/>
    </location>
</feature>
<feature type="repeat" description="WD" evidence="7">
    <location>
        <begin position="688"/>
        <end position="729"/>
    </location>
</feature>
<evidence type="ECO:0000313" key="11">
    <source>
        <dbReference type="Proteomes" id="UP000186601"/>
    </source>
</evidence>
<dbReference type="GO" id="GO:0006367">
    <property type="term" value="P:transcription initiation at RNA polymerase II promoter"/>
    <property type="evidence" value="ECO:0007669"/>
    <property type="project" value="TreeGrafter"/>
</dbReference>
<keyword evidence="2 7" id="KW-0853">WD repeat</keyword>
<dbReference type="InterPro" id="IPR037264">
    <property type="entry name" value="TFIID_NTD2_sf"/>
</dbReference>
<dbReference type="OrthoDB" id="10266330at2759"/>
<dbReference type="CDD" id="cd08044">
    <property type="entry name" value="TAF5_NTD2"/>
    <property type="match status" value="1"/>
</dbReference>
<proteinExistence type="predicted"/>
<gene>
    <name evidence="10" type="ORF">PHLCEN_2v544</name>
</gene>
<keyword evidence="3" id="KW-0677">Repeat</keyword>
<dbReference type="Gene3D" id="2.130.10.10">
    <property type="entry name" value="YVTN repeat-like/Quinoprotein amine dehydrogenase"/>
    <property type="match status" value="2"/>
</dbReference>
<feature type="repeat" description="WD" evidence="7">
    <location>
        <begin position="646"/>
        <end position="687"/>
    </location>
</feature>
<dbReference type="PROSITE" id="PS00678">
    <property type="entry name" value="WD_REPEATS_1"/>
    <property type="match status" value="2"/>
</dbReference>
<dbReference type="InterPro" id="IPR001680">
    <property type="entry name" value="WD40_rpt"/>
</dbReference>
<feature type="repeat" description="WD" evidence="7">
    <location>
        <begin position="514"/>
        <end position="561"/>
    </location>
</feature>
<keyword evidence="5" id="KW-0804">Transcription</keyword>
<feature type="region of interest" description="Disordered" evidence="8">
    <location>
        <begin position="825"/>
        <end position="848"/>
    </location>
</feature>
<dbReference type="SUPFAM" id="SSF160897">
    <property type="entry name" value="Taf5 N-terminal domain-like"/>
    <property type="match status" value="1"/>
</dbReference>
<sequence>MSAATPAPSTPDASGAAASPTATAQDSGGLSSTDKLVLDYLRTRGHAAAEKVFRESLEGASPTDRPAPSSSTISSDDLATKIAVYAQKPTRPGENMLKDSSAALSELAAMGNPSNIQNLIASIGPVGAEEILSLDPTDKQEGFRELEAWVDGSLDMYRPEFRPILFPIFCHFYLDLIQHGFKEAALRFFSEFSASLQSHHSATLHHLSTLLLPSHVQNDELAQRFRNEKYQIRMSRSGFGLLVGWLTEGVGGEATGVGEGFSGERGKRGRAAVMRVVNNHLKFDVTTSSTTTFSANSWEEATGLLSSLIPQTNGASLVADPHAFNQSKGELKLGPAPISSELQAETERVLREQAMVDRDPGAQYDAHFARVATPAGITSPTIADLPPHPPTFKAVDVRREVEKVRDARKRIRLDPQVLFNVNLNAPQGTAARSRVLPSICAYTLHDTGEGVPCVTFSQDTSLLAAGFSESYIRLWSLKGEKLKGYRSDFQASSVKDAASLRKQREKGGSTTRKLIGHSGPVYGVDFDPVSGSAAPPRFLLSASADATARLWSLDTMTNVVAYRGHQHPIWDVQWSPMGVYFATASRDKTARLWSTDRTSTLRVYAGHLSDVDCVRFHPNSLYLATGSSDWSARLWDVQRGSSVRVFIGHQGIISTMAFSPDGRYLATASEDLSINLWDLGSGKRVKKMTGHTASIYSLAFSAESSLLVSGGADWTVRCWDVKGSGELASKARENGMVNGFGEENGSNGGTAGDHEESIETTDLLATFPTKRTPIVDVQFTPRNLCLVAGSRFERDASLWLWRDASSIKERVTCGGHLLSSACSLVRSSSSPPNSSLGPPSTMDSATDMNMDFQEGSASVLPSPPHLLPQKTEGQSQGMLLNSTHDPLVATSIPGNAPVSDGRFREISVKVHVRRPDKDNWAYLGRGMVCREVFGRGSRIGVSFATFNCLSPTQAM</sequence>
<dbReference type="AlphaFoldDB" id="A0A2R6S5Q0"/>
<comment type="caution">
    <text evidence="10">The sequence shown here is derived from an EMBL/GenBank/DDBJ whole genome shotgun (WGS) entry which is preliminary data.</text>
</comment>
<dbReference type="CDD" id="cd00200">
    <property type="entry name" value="WD40"/>
    <property type="match status" value="1"/>
</dbReference>
<feature type="repeat" description="WD" evidence="7">
    <location>
        <begin position="444"/>
        <end position="478"/>
    </location>
</feature>
<keyword evidence="4" id="KW-0805">Transcription regulation</keyword>
<evidence type="ECO:0000256" key="1">
    <source>
        <dbReference type="ARBA" id="ARBA00004123"/>
    </source>
</evidence>
<evidence type="ECO:0000259" key="9">
    <source>
        <dbReference type="Pfam" id="PF04494"/>
    </source>
</evidence>
<dbReference type="PROSITE" id="PS50294">
    <property type="entry name" value="WD_REPEATS_REGION"/>
    <property type="match status" value="5"/>
</dbReference>
<keyword evidence="11" id="KW-1185">Reference proteome</keyword>
<dbReference type="InterPro" id="IPR007582">
    <property type="entry name" value="TFIID_NTD2"/>
</dbReference>
<feature type="region of interest" description="Disordered" evidence="8">
    <location>
        <begin position="1"/>
        <end position="31"/>
    </location>
</feature>
<feature type="compositionally biased region" description="Low complexity" evidence="8">
    <location>
        <begin position="825"/>
        <end position="840"/>
    </location>
</feature>
<evidence type="ECO:0000256" key="5">
    <source>
        <dbReference type="ARBA" id="ARBA00023163"/>
    </source>
</evidence>
<feature type="region of interest" description="Disordered" evidence="8">
    <location>
        <begin position="52"/>
        <end position="74"/>
    </location>
</feature>
<accession>A0A2R6S5Q0</accession>
<dbReference type="InterPro" id="IPR020472">
    <property type="entry name" value="WD40_PAC1"/>
</dbReference>
<evidence type="ECO:0000256" key="4">
    <source>
        <dbReference type="ARBA" id="ARBA00023015"/>
    </source>
</evidence>
<dbReference type="PRINTS" id="PR00320">
    <property type="entry name" value="GPROTEINBRPT"/>
</dbReference>
<dbReference type="PANTHER" id="PTHR19879">
    <property type="entry name" value="TRANSCRIPTION INITIATION FACTOR TFIID"/>
    <property type="match status" value="1"/>
</dbReference>
<dbReference type="InterPro" id="IPR019775">
    <property type="entry name" value="WD40_repeat_CS"/>
</dbReference>
<evidence type="ECO:0000313" key="10">
    <source>
        <dbReference type="EMBL" id="PSS37617.1"/>
    </source>
</evidence>
<reference evidence="10 11" key="1">
    <citation type="submission" date="2018-02" db="EMBL/GenBank/DDBJ databases">
        <title>Genome sequence of the basidiomycete white-rot fungus Phlebia centrifuga.</title>
        <authorList>
            <person name="Granchi Z."/>
            <person name="Peng M."/>
            <person name="de Vries R.P."/>
            <person name="Hilden K."/>
            <person name="Makela M.R."/>
            <person name="Grigoriev I."/>
            <person name="Riley R."/>
        </authorList>
    </citation>
    <scope>NUCLEOTIDE SEQUENCE [LARGE SCALE GENOMIC DNA]</scope>
    <source>
        <strain evidence="10 11">FBCC195</strain>
    </source>
</reference>
<keyword evidence="6" id="KW-0539">Nucleus</keyword>
<dbReference type="EMBL" id="MLYV02000034">
    <property type="protein sequence ID" value="PSS37617.1"/>
    <property type="molecule type" value="Genomic_DNA"/>
</dbReference>
<feature type="domain" description="TFIID subunit TAF5 NTD2" evidence="9">
    <location>
        <begin position="135"/>
        <end position="248"/>
    </location>
</feature>
<dbReference type="GO" id="GO:0016251">
    <property type="term" value="F:RNA polymerase II general transcription initiation factor activity"/>
    <property type="evidence" value="ECO:0007669"/>
    <property type="project" value="TreeGrafter"/>
</dbReference>